<dbReference type="InterPro" id="IPR002223">
    <property type="entry name" value="Kunitz_BPTI"/>
</dbReference>
<organism evidence="3">
    <name type="scientific">Amblyomma tuberculatum</name>
    <dbReference type="NCBI Taxonomy" id="48802"/>
    <lineage>
        <taxon>Eukaryota</taxon>
        <taxon>Metazoa</taxon>
        <taxon>Ecdysozoa</taxon>
        <taxon>Arthropoda</taxon>
        <taxon>Chelicerata</taxon>
        <taxon>Arachnida</taxon>
        <taxon>Acari</taxon>
        <taxon>Parasitiformes</taxon>
        <taxon>Ixodida</taxon>
        <taxon>Ixodoidea</taxon>
        <taxon>Ixodidae</taxon>
        <taxon>Amblyomminae</taxon>
        <taxon>Amblyomma</taxon>
    </lineage>
</organism>
<keyword evidence="1" id="KW-0732">Signal</keyword>
<dbReference type="CDD" id="cd00109">
    <property type="entry name" value="Kunitz-type"/>
    <property type="match status" value="1"/>
</dbReference>
<dbReference type="EMBL" id="GIDH01001390">
    <property type="protein sequence ID" value="NOV53333.1"/>
    <property type="molecule type" value="Transcribed_RNA"/>
</dbReference>
<sequence length="179" mass="19732">MTTDLEIKMHFLGFLLAACTLATSALTGRATADHVFEKTTSLAKCQTPIMEQVPGCGANVIRFYYDEKNKTCKSFIWNGCLLSGIFNLLHDCVSECNQGQSVPFCTDGPVGICAESNSTVQGNMMMTMMMKRKAYFYNATSHTCEEYEACKATPPTESENYFPTKTNCELQCGIPDSSD</sequence>
<protein>
    <submittedName>
        <fullName evidence="3">Putative bpti/kunitz family of serine protease inhibitor</fullName>
    </submittedName>
</protein>
<dbReference type="InterPro" id="IPR036880">
    <property type="entry name" value="Kunitz_BPTI_sf"/>
</dbReference>
<dbReference type="AlphaFoldDB" id="A0A6M2E4W6"/>
<reference evidence="3" key="1">
    <citation type="submission" date="2019-12" db="EMBL/GenBank/DDBJ databases">
        <title>The sialotranscriptome of the gopher-tortoise tick, Amblyomma tuberculatum.</title>
        <authorList>
            <person name="Karim S."/>
            <person name="Andersen J."/>
            <person name="Kumar D."/>
            <person name="Adamson S."/>
            <person name="Ennen J."/>
            <person name="Qualis C.P."/>
            <person name="Ribeiro J.M.C."/>
        </authorList>
    </citation>
    <scope>NUCLEOTIDE SEQUENCE</scope>
    <source>
        <strain evidence="3">Removed</strain>
        <tissue evidence="3">Salivary glands</tissue>
    </source>
</reference>
<dbReference type="Pfam" id="PF00014">
    <property type="entry name" value="Kunitz_BPTI"/>
    <property type="match status" value="1"/>
</dbReference>
<dbReference type="GO" id="GO:0004867">
    <property type="term" value="F:serine-type endopeptidase inhibitor activity"/>
    <property type="evidence" value="ECO:0007669"/>
    <property type="project" value="InterPro"/>
</dbReference>
<evidence type="ECO:0000259" key="2">
    <source>
        <dbReference type="PROSITE" id="PS50279"/>
    </source>
</evidence>
<evidence type="ECO:0000313" key="3">
    <source>
        <dbReference type="EMBL" id="NOV53333.1"/>
    </source>
</evidence>
<accession>A0A6M2E4W6</accession>
<dbReference type="SMART" id="SM00131">
    <property type="entry name" value="KU"/>
    <property type="match status" value="2"/>
</dbReference>
<name>A0A6M2E4W6_9ACAR</name>
<evidence type="ECO:0000256" key="1">
    <source>
        <dbReference type="SAM" id="SignalP"/>
    </source>
</evidence>
<feature type="signal peptide" evidence="1">
    <location>
        <begin position="1"/>
        <end position="25"/>
    </location>
</feature>
<proteinExistence type="predicted"/>
<feature type="domain" description="BPTI/Kunitz inhibitor" evidence="2">
    <location>
        <begin position="45"/>
        <end position="96"/>
    </location>
</feature>
<dbReference type="PROSITE" id="PS50279">
    <property type="entry name" value="BPTI_KUNITZ_2"/>
    <property type="match status" value="1"/>
</dbReference>
<dbReference type="Gene3D" id="4.10.410.10">
    <property type="entry name" value="Pancreatic trypsin inhibitor Kunitz domain"/>
    <property type="match status" value="2"/>
</dbReference>
<dbReference type="SUPFAM" id="SSF57362">
    <property type="entry name" value="BPTI-like"/>
    <property type="match status" value="2"/>
</dbReference>
<feature type="chain" id="PRO_5026875097" evidence="1">
    <location>
        <begin position="26"/>
        <end position="179"/>
    </location>
</feature>